<feature type="domain" description="Carbohydrate kinase PfkB" evidence="6">
    <location>
        <begin position="1"/>
        <end position="298"/>
    </location>
</feature>
<dbReference type="EMBL" id="FNTX01000002">
    <property type="protein sequence ID" value="SEE96628.1"/>
    <property type="molecule type" value="Genomic_DNA"/>
</dbReference>
<evidence type="ECO:0000313" key="7">
    <source>
        <dbReference type="EMBL" id="SEE96628.1"/>
    </source>
</evidence>
<proteinExistence type="inferred from homology"/>
<keyword evidence="2" id="KW-0808">Transferase</keyword>
<dbReference type="PROSITE" id="PS00583">
    <property type="entry name" value="PFKB_KINASES_1"/>
    <property type="match status" value="1"/>
</dbReference>
<dbReference type="CDD" id="cd01167">
    <property type="entry name" value="bac_FRK"/>
    <property type="match status" value="1"/>
</dbReference>
<organism evidence="7 8">
    <name type="scientific">Ruania alba</name>
    <dbReference type="NCBI Taxonomy" id="648782"/>
    <lineage>
        <taxon>Bacteria</taxon>
        <taxon>Bacillati</taxon>
        <taxon>Actinomycetota</taxon>
        <taxon>Actinomycetes</taxon>
        <taxon>Micrococcales</taxon>
        <taxon>Ruaniaceae</taxon>
        <taxon>Ruania</taxon>
    </lineage>
</organism>
<dbReference type="Proteomes" id="UP000199220">
    <property type="component" value="Unassembled WGS sequence"/>
</dbReference>
<accession>A0A1H5N7I1</accession>
<dbReference type="GO" id="GO:0005524">
    <property type="term" value="F:ATP binding"/>
    <property type="evidence" value="ECO:0007669"/>
    <property type="project" value="UniProtKB-KW"/>
</dbReference>
<reference evidence="8" key="1">
    <citation type="submission" date="2016-10" db="EMBL/GenBank/DDBJ databases">
        <authorList>
            <person name="Varghese N."/>
            <person name="Submissions S."/>
        </authorList>
    </citation>
    <scope>NUCLEOTIDE SEQUENCE [LARGE SCALE GENOMIC DNA]</scope>
    <source>
        <strain evidence="8">DSM 21368</strain>
    </source>
</reference>
<keyword evidence="5" id="KW-0067">ATP-binding</keyword>
<evidence type="ECO:0000256" key="2">
    <source>
        <dbReference type="ARBA" id="ARBA00022679"/>
    </source>
</evidence>
<dbReference type="InterPro" id="IPR029056">
    <property type="entry name" value="Ribokinase-like"/>
</dbReference>
<dbReference type="AlphaFoldDB" id="A0A1H5N7I1"/>
<dbReference type="InterPro" id="IPR050306">
    <property type="entry name" value="PfkB_Carbo_kinase"/>
</dbReference>
<protein>
    <submittedName>
        <fullName evidence="7">Fructokinase</fullName>
    </submittedName>
</protein>
<dbReference type="PANTHER" id="PTHR43085:SF1">
    <property type="entry name" value="PSEUDOURIDINE KINASE-RELATED"/>
    <property type="match status" value="1"/>
</dbReference>
<dbReference type="PANTHER" id="PTHR43085">
    <property type="entry name" value="HEXOKINASE FAMILY MEMBER"/>
    <property type="match status" value="1"/>
</dbReference>
<dbReference type="OrthoDB" id="9795789at2"/>
<dbReference type="InterPro" id="IPR002173">
    <property type="entry name" value="Carboh/pur_kinase_PfkB_CS"/>
</dbReference>
<dbReference type="InterPro" id="IPR011611">
    <property type="entry name" value="PfkB_dom"/>
</dbReference>
<evidence type="ECO:0000256" key="4">
    <source>
        <dbReference type="ARBA" id="ARBA00022777"/>
    </source>
</evidence>
<dbReference type="GO" id="GO:0016301">
    <property type="term" value="F:kinase activity"/>
    <property type="evidence" value="ECO:0007669"/>
    <property type="project" value="UniProtKB-KW"/>
</dbReference>
<evidence type="ECO:0000256" key="1">
    <source>
        <dbReference type="ARBA" id="ARBA00010688"/>
    </source>
</evidence>
<evidence type="ECO:0000256" key="3">
    <source>
        <dbReference type="ARBA" id="ARBA00022741"/>
    </source>
</evidence>
<dbReference type="Pfam" id="PF00294">
    <property type="entry name" value="PfkB"/>
    <property type="match status" value="1"/>
</dbReference>
<sequence length="308" mass="31841">MTHALVIGEALVDVVHAADGTVTEHPGGSPANVALGLARLGRHTELATWLGKDARGRLVSDHLTASGVHLVPGSDHAERTSTSQATLAADGSATYTFDLTSRVPEVALDDTVAVLHSGSIGATLAPGGAAVAEIAAAAREHATISYDPNARPTIMGAADSVRGHIEHLVSLADVVKVSDEDIAWLYPDDDDIDAVRRWSRSGPSVVILTRGGTGSVGVTATGVEVEVPAPRVDVVDTVGAGDSYMSGLLDALWTARLLGAKRRDALTLIDADTLRTAMERAARIAAIVVSRAGANPPTRKELENEVVG</sequence>
<evidence type="ECO:0000256" key="5">
    <source>
        <dbReference type="ARBA" id="ARBA00022840"/>
    </source>
</evidence>
<keyword evidence="8" id="KW-1185">Reference proteome</keyword>
<dbReference type="PROSITE" id="PS00584">
    <property type="entry name" value="PFKB_KINASES_2"/>
    <property type="match status" value="1"/>
</dbReference>
<gene>
    <name evidence="7" type="ORF">SAMN04488554_3945</name>
</gene>
<dbReference type="Gene3D" id="3.40.1190.20">
    <property type="match status" value="1"/>
</dbReference>
<dbReference type="STRING" id="648782.SAMN04488554_3945"/>
<evidence type="ECO:0000313" key="8">
    <source>
        <dbReference type="Proteomes" id="UP000199220"/>
    </source>
</evidence>
<keyword evidence="4 7" id="KW-0418">Kinase</keyword>
<keyword evidence="3" id="KW-0547">Nucleotide-binding</keyword>
<dbReference type="SUPFAM" id="SSF53613">
    <property type="entry name" value="Ribokinase-like"/>
    <property type="match status" value="1"/>
</dbReference>
<dbReference type="RefSeq" id="WP_089774909.1">
    <property type="nucleotide sequence ID" value="NZ_FNTX01000002.1"/>
</dbReference>
<name>A0A1H5N7I1_9MICO</name>
<comment type="similarity">
    <text evidence="1">Belongs to the carbohydrate kinase PfkB family.</text>
</comment>
<evidence type="ECO:0000259" key="6">
    <source>
        <dbReference type="Pfam" id="PF00294"/>
    </source>
</evidence>